<dbReference type="CDD" id="cd04080">
    <property type="entry name" value="CBM6_cellulase-like"/>
    <property type="match status" value="1"/>
</dbReference>
<sequence>MKNKLFFLSICLINLNLLAQNNYKGKPWNDTFQIIPGKLECEKYDLGGENIAYHDKDSLNNGSGKLNPNDGTFYNTFRIKEGVDISYTKARDIDNNPYNFVEPQMEQLYVGWTEAGEWIKYSIEVNETGEYEGTLMYTANADAKIAIDIDEKPWLDPVLIKSTFNEKDPIAWRQWHHWNKQVIFSSLKLTKGKHILTLKTVEKGNMNYDFIDFKKVK</sequence>
<gene>
    <name evidence="3" type="ORF">EMA8858_00057</name>
</gene>
<dbReference type="SUPFAM" id="SSF49785">
    <property type="entry name" value="Galactose-binding domain-like"/>
    <property type="match status" value="1"/>
</dbReference>
<dbReference type="Pfam" id="PF03422">
    <property type="entry name" value="CBM_6"/>
    <property type="match status" value="1"/>
</dbReference>
<protein>
    <recommendedName>
        <fullName evidence="2">CBM6 domain-containing protein</fullName>
    </recommendedName>
</protein>
<feature type="chain" id="PRO_5045154199" description="CBM6 domain-containing protein" evidence="1">
    <location>
        <begin position="20"/>
        <end position="217"/>
    </location>
</feature>
<reference evidence="3" key="1">
    <citation type="submission" date="2021-12" db="EMBL/GenBank/DDBJ databases">
        <authorList>
            <person name="Rodrigo-Torres L."/>
            <person name="Arahal R. D."/>
            <person name="Lucena T."/>
        </authorList>
    </citation>
    <scope>NUCLEOTIDE SEQUENCE</scope>
    <source>
        <strain evidence="3">CECT 8858</strain>
    </source>
</reference>
<keyword evidence="4" id="KW-1185">Reference proteome</keyword>
<comment type="caution">
    <text evidence="3">The sequence shown here is derived from an EMBL/GenBank/DDBJ whole genome shotgun (WGS) entry which is preliminary data.</text>
</comment>
<evidence type="ECO:0000259" key="2">
    <source>
        <dbReference type="Pfam" id="PF03422"/>
    </source>
</evidence>
<dbReference type="InterPro" id="IPR005084">
    <property type="entry name" value="CBM6"/>
</dbReference>
<organism evidence="3 4">
    <name type="scientific">Emticicia aquatica</name>
    <dbReference type="NCBI Taxonomy" id="1681835"/>
    <lineage>
        <taxon>Bacteria</taxon>
        <taxon>Pseudomonadati</taxon>
        <taxon>Bacteroidota</taxon>
        <taxon>Cytophagia</taxon>
        <taxon>Cytophagales</taxon>
        <taxon>Leadbetterellaceae</taxon>
        <taxon>Emticicia</taxon>
    </lineage>
</organism>
<evidence type="ECO:0000313" key="4">
    <source>
        <dbReference type="Proteomes" id="UP000837932"/>
    </source>
</evidence>
<keyword evidence="1" id="KW-0732">Signal</keyword>
<dbReference type="RefSeq" id="WP_238803715.1">
    <property type="nucleotide sequence ID" value="NZ_CAKLPY010000001.1"/>
</dbReference>
<evidence type="ECO:0000313" key="3">
    <source>
        <dbReference type="EMBL" id="CAH0993952.1"/>
    </source>
</evidence>
<dbReference type="EMBL" id="CAKLPY010000001">
    <property type="protein sequence ID" value="CAH0993952.1"/>
    <property type="molecule type" value="Genomic_DNA"/>
</dbReference>
<name>A0ABM9AK31_9BACT</name>
<evidence type="ECO:0000256" key="1">
    <source>
        <dbReference type="SAM" id="SignalP"/>
    </source>
</evidence>
<accession>A0ABM9AK31</accession>
<feature type="domain" description="CBM6" evidence="2">
    <location>
        <begin position="106"/>
        <end position="214"/>
    </location>
</feature>
<feature type="signal peptide" evidence="1">
    <location>
        <begin position="1"/>
        <end position="19"/>
    </location>
</feature>
<dbReference type="InterPro" id="IPR008979">
    <property type="entry name" value="Galactose-bd-like_sf"/>
</dbReference>
<dbReference type="Gene3D" id="2.60.120.260">
    <property type="entry name" value="Galactose-binding domain-like"/>
    <property type="match status" value="1"/>
</dbReference>
<dbReference type="Proteomes" id="UP000837932">
    <property type="component" value="Unassembled WGS sequence"/>
</dbReference>
<proteinExistence type="predicted"/>